<comment type="caution">
    <text evidence="1">The sequence shown here is derived from an EMBL/GenBank/DDBJ whole genome shotgun (WGS) entry which is preliminary data.</text>
</comment>
<reference evidence="1" key="1">
    <citation type="submission" date="2016-10" db="EMBL/GenBank/DDBJ databases">
        <title>Sequence of Gallionella enrichment culture.</title>
        <authorList>
            <person name="Poehlein A."/>
            <person name="Muehling M."/>
            <person name="Daniel R."/>
        </authorList>
    </citation>
    <scope>NUCLEOTIDE SEQUENCE</scope>
</reference>
<sequence length="100" mass="11102">MATLSPQDFKRASVNLETARIAWKELQRFFASGAAFSVDADLDLVEVAFQISEDNKAQVAQWLESGQVARVSDAQALAWFEADADVWAVVVRPYVLVQRA</sequence>
<evidence type="ECO:0000313" key="1">
    <source>
        <dbReference type="EMBL" id="OIQ99815.1"/>
    </source>
</evidence>
<gene>
    <name evidence="1" type="ORF">GALL_182120</name>
</gene>
<dbReference type="AlphaFoldDB" id="A0A1J5S6V2"/>
<organism evidence="1">
    <name type="scientific">mine drainage metagenome</name>
    <dbReference type="NCBI Taxonomy" id="410659"/>
    <lineage>
        <taxon>unclassified sequences</taxon>
        <taxon>metagenomes</taxon>
        <taxon>ecological metagenomes</taxon>
    </lineage>
</organism>
<name>A0A1J5S6V2_9ZZZZ</name>
<protein>
    <recommendedName>
        <fullName evidence="2">DUF2288 domain-containing protein</fullName>
    </recommendedName>
</protein>
<dbReference type="EMBL" id="MLJW01000102">
    <property type="protein sequence ID" value="OIQ99815.1"/>
    <property type="molecule type" value="Genomic_DNA"/>
</dbReference>
<evidence type="ECO:0008006" key="2">
    <source>
        <dbReference type="Google" id="ProtNLM"/>
    </source>
</evidence>
<dbReference type="Pfam" id="PF10052">
    <property type="entry name" value="DUF2288"/>
    <property type="match status" value="1"/>
</dbReference>
<dbReference type="InterPro" id="IPR018741">
    <property type="entry name" value="DUF2288"/>
</dbReference>
<proteinExistence type="predicted"/>
<accession>A0A1J5S6V2</accession>